<keyword evidence="4" id="KW-1185">Reference proteome</keyword>
<sequence>MVRPCAEASRVADSVDVAPVTAGIPRIWGTKIPARNHNFTGREDLLSSLREGIRNNVAAAVVPYALHGMAGVGKTQLAIEYAHRFRGEYQLVWWIPSAQESLVRSSLAGLAPRLDLPPASKIGVEEAANLVRQTLERGDPYGRWLLIFDNADDPEDINAFVPQGPGDVLITSRNPNWKGRGRVATVEVDVFARDESVQFLNKRLPGALVEKDAARLAEELGDLPLALEQAASLLQESAMSVQDYLALLRDRISDLLLEGEASEYPRPMTAAWRLAVEELERNYPNAVPLLRCCAFFGPEPFPRDVFRSAPEGVSPDLAAILRDTIETSRAVAGLRRYALVRVEIEGDNRTIQMHRLIQGLVRSALPPAERARHLADVHLLLAEATPEDPDRPESWEDFGALYAHIDPTGAIDSTDPRVRAMVLSFVRYLYRSSDQSGGTDFSKRVQEHWSRTSPPDDLNVLRARRLRAILIRDRGRYREAYEINRETLRTMRASERMDDEFRDLLLAVTDSSAADLRARGDFRQSQEQDELSLREHESFFGPEHARTIRPMNNLALDYGLVSDYVRARDLQERCYRLTSARPRPAGVTAFDEALHLNGLARAVRMLGDFRDAMDFGEDALALATEQLGPDHVVTVRASIDLSIARRRAGRYQEALELAEETHDRCLRLFGPVHPDTLAAATNLANTYRTVDRQDEALDLARTVTERYPDMYGPSHPYNFGVLGNLAVLHRVRGEATTARSTNEKALKGLEAKLGRDHHYSLTVATNLASDLAELGDLAGAIALGRGTLRRLRSLLGMDHPMTLACAANLSADLDREGREQRNDALQQEGEELYEDTIHRYARLLGLNHPDAVVATERRHLDCDFDPPPI</sequence>
<dbReference type="Gene3D" id="1.25.40.10">
    <property type="entry name" value="Tetratricopeptide repeat domain"/>
    <property type="match status" value="3"/>
</dbReference>
<dbReference type="SUPFAM" id="SSF48452">
    <property type="entry name" value="TPR-like"/>
    <property type="match status" value="2"/>
</dbReference>
<dbReference type="EMBL" id="QURH01001012">
    <property type="protein sequence ID" value="RFU37051.1"/>
    <property type="molecule type" value="Genomic_DNA"/>
</dbReference>
<dbReference type="PANTHER" id="PTHR46082:SF6">
    <property type="entry name" value="AAA+ ATPASE DOMAIN-CONTAINING PROTEIN-RELATED"/>
    <property type="match status" value="1"/>
</dbReference>
<dbReference type="OrthoDB" id="580767at2"/>
<dbReference type="Pfam" id="PF00931">
    <property type="entry name" value="NB-ARC"/>
    <property type="match status" value="1"/>
</dbReference>
<dbReference type="InterPro" id="IPR056681">
    <property type="entry name" value="DUF7779"/>
</dbReference>
<name>A0A372JAK4_9ACTN</name>
<dbReference type="GO" id="GO:0043531">
    <property type="term" value="F:ADP binding"/>
    <property type="evidence" value="ECO:0007669"/>
    <property type="project" value="InterPro"/>
</dbReference>
<dbReference type="Pfam" id="PF13424">
    <property type="entry name" value="TPR_12"/>
    <property type="match status" value="2"/>
</dbReference>
<dbReference type="NCBIfam" id="NF040586">
    <property type="entry name" value="FxSxx_TPR"/>
    <property type="match status" value="1"/>
</dbReference>
<gene>
    <name evidence="3" type="ORF">DZF91_34910</name>
</gene>
<dbReference type="PANTHER" id="PTHR46082">
    <property type="entry name" value="ATP/GTP-BINDING PROTEIN-RELATED"/>
    <property type="match status" value="1"/>
</dbReference>
<comment type="caution">
    <text evidence="3">The sequence shown here is derived from an EMBL/GenBank/DDBJ whole genome shotgun (WGS) entry which is preliminary data.</text>
</comment>
<dbReference type="Proteomes" id="UP000261811">
    <property type="component" value="Unassembled WGS sequence"/>
</dbReference>
<proteinExistence type="predicted"/>
<dbReference type="InterPro" id="IPR053137">
    <property type="entry name" value="NLR-like"/>
</dbReference>
<evidence type="ECO:0000313" key="3">
    <source>
        <dbReference type="EMBL" id="RFU37051.1"/>
    </source>
</evidence>
<organism evidence="3 4">
    <name type="scientific">Actinomadura logoneensis</name>
    <dbReference type="NCBI Taxonomy" id="2293572"/>
    <lineage>
        <taxon>Bacteria</taxon>
        <taxon>Bacillati</taxon>
        <taxon>Actinomycetota</taxon>
        <taxon>Actinomycetes</taxon>
        <taxon>Streptosporangiales</taxon>
        <taxon>Thermomonosporaceae</taxon>
        <taxon>Actinomadura</taxon>
    </lineage>
</organism>
<evidence type="ECO:0000313" key="4">
    <source>
        <dbReference type="Proteomes" id="UP000261811"/>
    </source>
</evidence>
<evidence type="ECO:0000259" key="1">
    <source>
        <dbReference type="Pfam" id="PF00931"/>
    </source>
</evidence>
<dbReference type="Pfam" id="PF25000">
    <property type="entry name" value="DUF7779"/>
    <property type="match status" value="1"/>
</dbReference>
<dbReference type="Pfam" id="PF13374">
    <property type="entry name" value="TPR_10"/>
    <property type="match status" value="3"/>
</dbReference>
<dbReference type="InterPro" id="IPR002182">
    <property type="entry name" value="NB-ARC"/>
</dbReference>
<dbReference type="InterPro" id="IPR011990">
    <property type="entry name" value="TPR-like_helical_dom_sf"/>
</dbReference>
<accession>A0A372JAK4</accession>
<dbReference type="AlphaFoldDB" id="A0A372JAK4"/>
<feature type="domain" description="DUF7779" evidence="2">
    <location>
        <begin position="279"/>
        <end position="369"/>
    </location>
</feature>
<feature type="domain" description="NB-ARC" evidence="1">
    <location>
        <begin position="65"/>
        <end position="202"/>
    </location>
</feature>
<dbReference type="InterPro" id="IPR027417">
    <property type="entry name" value="P-loop_NTPase"/>
</dbReference>
<dbReference type="SUPFAM" id="SSF52540">
    <property type="entry name" value="P-loop containing nucleoside triphosphate hydrolases"/>
    <property type="match status" value="1"/>
</dbReference>
<evidence type="ECO:0000259" key="2">
    <source>
        <dbReference type="Pfam" id="PF25000"/>
    </source>
</evidence>
<protein>
    <submittedName>
        <fullName evidence="3">Tetratricopeptide repeat protein</fullName>
    </submittedName>
</protein>
<dbReference type="Gene3D" id="3.40.50.300">
    <property type="entry name" value="P-loop containing nucleotide triphosphate hydrolases"/>
    <property type="match status" value="1"/>
</dbReference>
<reference evidence="3 4" key="1">
    <citation type="submission" date="2018-08" db="EMBL/GenBank/DDBJ databases">
        <title>Actinomadura jelena sp. nov., a novel Actinomycete isolated from soil in Chad.</title>
        <authorList>
            <person name="Shi L."/>
        </authorList>
    </citation>
    <scope>NUCLEOTIDE SEQUENCE [LARGE SCALE GENOMIC DNA]</scope>
    <source>
        <strain evidence="3 4">NEAU-G17</strain>
    </source>
</reference>